<organism evidence="3 4">
    <name type="scientific">Mycoplasma nasistruthionis</name>
    <dbReference type="NCBI Taxonomy" id="353852"/>
    <lineage>
        <taxon>Bacteria</taxon>
        <taxon>Bacillati</taxon>
        <taxon>Mycoplasmatota</taxon>
        <taxon>Mollicutes</taxon>
        <taxon>Mycoplasmataceae</taxon>
        <taxon>Mycoplasma</taxon>
    </lineage>
</organism>
<feature type="coiled-coil region" evidence="1">
    <location>
        <begin position="122"/>
        <end position="174"/>
    </location>
</feature>
<dbReference type="PROSITE" id="PS51257">
    <property type="entry name" value="PROKAR_LIPOPROTEIN"/>
    <property type="match status" value="1"/>
</dbReference>
<feature type="coiled-coil region" evidence="1">
    <location>
        <begin position="594"/>
        <end position="621"/>
    </location>
</feature>
<dbReference type="AlphaFoldDB" id="A0A5B7XVG3"/>
<proteinExistence type="predicted"/>
<protein>
    <submittedName>
        <fullName evidence="3">Uncharacterized protein</fullName>
    </submittedName>
</protein>
<dbReference type="RefSeq" id="WP_139592170.1">
    <property type="nucleotide sequence ID" value="NZ_CP040825.1"/>
</dbReference>
<dbReference type="KEGG" id="mnh:FG904_01505"/>
<evidence type="ECO:0000256" key="2">
    <source>
        <dbReference type="SAM" id="SignalP"/>
    </source>
</evidence>
<reference evidence="3 4" key="1">
    <citation type="submission" date="2019-06" db="EMBL/GenBank/DDBJ databases">
        <title>Mycoplasma sp. 2F1A isolated from ostrich.</title>
        <authorList>
            <person name="Spergser J."/>
        </authorList>
    </citation>
    <scope>NUCLEOTIDE SEQUENCE [LARGE SCALE GENOMIC DNA]</scope>
    <source>
        <strain evidence="3 4">2F1A</strain>
    </source>
</reference>
<feature type="coiled-coil region" evidence="1">
    <location>
        <begin position="1028"/>
        <end position="1055"/>
    </location>
</feature>
<sequence length="1180" mass="134619">MKLNRKLWLSLFSLAPVTVLAAACQSTSDNSSDSQSQDSLVKQKESKLQEAKTFLNKLANQSQLQAFVSNKKASLQEREMALANKTELLASDLQDLVNFVNVLQSEAQDAILEQLNRNSMVVNDLNNQIAEKQAQLDAKANLSNDELSSLQSELQALKQKLADAQTENKFLEQSIVKRQPSAKLAVQKLALLSDYYVNELKTKYPTQYNNNSTLIEGFQESSKKTQQEVEAIEEDYSTIRQLQRLVLFYIERLSVLTSYFGDAQVSIPLDREEFMNELFAWRINDLSLLVAKLEEKPSKTEADQANLTLAKGIKSNYEALVTEGSEFFASNFFEQVKEFHRAEVQLWLAQIQNPLKFNEYQVKFGVNDLTVSEFPLSVKIKDQQALAKLKEVADSVAEEYRQFFQSSGQNFLKSIRYRELYKEFFDDLLKVTRYQYIPNESSLNGLLYVVEKARGALEKYKKDTAQELQTITNEINNLYDGSFNGSLYTKYRTEIRSKFQSMEDDDINYKHYRDMNSWANKEFNTIKAMPQSNVLQAFDKLVALEKLQSQIDSMVEFTNYWKSLGLNPKSDESLQAVLRLTSAETKYSKQAQLAKDRQAEYKKAQTELANLTNQLKVVKLAGDDLNVSDELAKLVAASSKLKNDLSSMFAEGYSETFVSSLTNLQTRLQSFIDELSALNSQDDKTQAKAKLAQFSEYLTSFESTVGNPGDGNSDFLFEKFKELTFSESRSGDKEKAIALMNKYKEFLQTLNHEPFTTEQDARTYLTEKKAKATEINSELDTAMEENGFLYGYDLHDYNDFRDTFRDQISNIANYVFRRSSSWETANLETLNGYVKSAKDQAQEYLDTFGSLNSSTNSLNAEITGYITDEQTTIETLERRDAKVKKESYIVPGQELFAFIRQINIAESKLLDQIAISDTDEDRFVYETTTKALKELKERNIYFRNLTTISSRTFESRSDLDVKRNENTLNSDDLRDSSVELTAQEDLQRRDLLAKVVAFKNQANATIQKLKSLDLPNAADNLAFLVDEEELAKLKTEKLQEKVTDLETNFATKLEEAKTLVTTAENAAVDPGALTAQLLEIEKRYYDANNAVLAALANENEATELKAKLAEVRKEYYDFLNSDKYIIANNTYVKFSASYYVNDDETKFTSFELAKIYADYKAIATILKSLNEKYIKVKVSE</sequence>
<feature type="chain" id="PRO_5022883268" evidence="2">
    <location>
        <begin position="22"/>
        <end position="1180"/>
    </location>
</feature>
<accession>A0A5B7XVG3</accession>
<evidence type="ECO:0000313" key="4">
    <source>
        <dbReference type="Proteomes" id="UP000305457"/>
    </source>
</evidence>
<dbReference type="Proteomes" id="UP000305457">
    <property type="component" value="Chromosome"/>
</dbReference>
<evidence type="ECO:0000313" key="3">
    <source>
        <dbReference type="EMBL" id="QCZ36687.1"/>
    </source>
</evidence>
<dbReference type="OrthoDB" id="401357at2"/>
<keyword evidence="1" id="KW-0175">Coiled coil</keyword>
<gene>
    <name evidence="3" type="ORF">FG904_01505</name>
</gene>
<keyword evidence="2" id="KW-0732">Signal</keyword>
<name>A0A5B7XVG3_9MOLU</name>
<dbReference type="EMBL" id="CP040825">
    <property type="protein sequence ID" value="QCZ36687.1"/>
    <property type="molecule type" value="Genomic_DNA"/>
</dbReference>
<feature type="signal peptide" evidence="2">
    <location>
        <begin position="1"/>
        <end position="21"/>
    </location>
</feature>
<evidence type="ECO:0000256" key="1">
    <source>
        <dbReference type="SAM" id="Coils"/>
    </source>
</evidence>